<reference evidence="2" key="1">
    <citation type="journal article" date="2023" name="Genome Biol. Evol.">
        <title>First Whole Genome Sequence and Flow Cytometry Genome Size Data for the Lichen-Forming Fungus Ramalina farinacea (Ascomycota).</title>
        <authorList>
            <person name="Llewellyn T."/>
            <person name="Mian S."/>
            <person name="Hill R."/>
            <person name="Leitch I.J."/>
            <person name="Gaya E."/>
        </authorList>
    </citation>
    <scope>NUCLEOTIDE SEQUENCE</scope>
    <source>
        <strain evidence="2">LIQ254RAFAR</strain>
    </source>
</reference>
<dbReference type="Proteomes" id="UP001161017">
    <property type="component" value="Unassembled WGS sequence"/>
</dbReference>
<protein>
    <submittedName>
        <fullName evidence="2">Uncharacterized protein</fullName>
    </submittedName>
</protein>
<feature type="region of interest" description="Disordered" evidence="1">
    <location>
        <begin position="1"/>
        <end position="82"/>
    </location>
</feature>
<evidence type="ECO:0000256" key="1">
    <source>
        <dbReference type="SAM" id="MobiDB-lite"/>
    </source>
</evidence>
<organism evidence="2 3">
    <name type="scientific">Ramalina farinacea</name>
    <dbReference type="NCBI Taxonomy" id="258253"/>
    <lineage>
        <taxon>Eukaryota</taxon>
        <taxon>Fungi</taxon>
        <taxon>Dikarya</taxon>
        <taxon>Ascomycota</taxon>
        <taxon>Pezizomycotina</taxon>
        <taxon>Lecanoromycetes</taxon>
        <taxon>OSLEUM clade</taxon>
        <taxon>Lecanoromycetidae</taxon>
        <taxon>Lecanorales</taxon>
        <taxon>Lecanorineae</taxon>
        <taxon>Ramalinaceae</taxon>
        <taxon>Ramalina</taxon>
    </lineage>
</organism>
<feature type="region of interest" description="Disordered" evidence="1">
    <location>
        <begin position="95"/>
        <end position="124"/>
    </location>
</feature>
<sequence>MDPLNLTLTRTTSRPATDHPINHTPRPSIPPMTKDPFLLQTLPGPPSPTKSRIADIFHRRRQVSRQQQQQTYPHPPTSMPAPLAVDDNNIEMRTLPHHDRAKKTDSTSTSMGTPKSPYPPGAAAPLPVPAAAGAAPAKDNNKRAAAHRSAPIAGRNTNKVGGLLLEGVRYSLPGGEPVGWFEMFEKTRKFEGGFVEMQGGGVRCIHPSAWGEDELGEYGPGGGEGQVVRSPGAGVRGRGRNGSVVAAGGVGRSAGEGASAAQGGIMERADSETLGNARFVGGEGVVPAETLGSARFGESVVPTTSRSAALRGGLIGLDDEGEDGDDEGEGGPSSGRSNEMEIKIVLAQGPEPGMMVGGGRVV</sequence>
<proteinExistence type="predicted"/>
<name>A0AA43QX48_9LECA</name>
<dbReference type="EMBL" id="JAPUFD010000016">
    <property type="protein sequence ID" value="MDI1491885.1"/>
    <property type="molecule type" value="Genomic_DNA"/>
</dbReference>
<gene>
    <name evidence="2" type="ORF">OHK93_003096</name>
</gene>
<feature type="compositionally biased region" description="Acidic residues" evidence="1">
    <location>
        <begin position="317"/>
        <end position="329"/>
    </location>
</feature>
<feature type="compositionally biased region" description="Polar residues" evidence="1">
    <location>
        <begin position="1"/>
        <end position="15"/>
    </location>
</feature>
<dbReference type="AlphaFoldDB" id="A0AA43QX48"/>
<comment type="caution">
    <text evidence="2">The sequence shown here is derived from an EMBL/GenBank/DDBJ whole genome shotgun (WGS) entry which is preliminary data.</text>
</comment>
<evidence type="ECO:0000313" key="3">
    <source>
        <dbReference type="Proteomes" id="UP001161017"/>
    </source>
</evidence>
<feature type="region of interest" description="Disordered" evidence="1">
    <location>
        <begin position="315"/>
        <end position="339"/>
    </location>
</feature>
<feature type="compositionally biased region" description="Basic and acidic residues" evidence="1">
    <location>
        <begin position="95"/>
        <end position="105"/>
    </location>
</feature>
<accession>A0AA43QX48</accession>
<evidence type="ECO:0000313" key="2">
    <source>
        <dbReference type="EMBL" id="MDI1491885.1"/>
    </source>
</evidence>
<keyword evidence="3" id="KW-1185">Reference proteome</keyword>